<dbReference type="InterPro" id="IPR057264">
    <property type="entry name" value="Ribosomal_uL24_C"/>
</dbReference>
<dbReference type="CDD" id="cd06089">
    <property type="entry name" value="KOW_RPL26"/>
    <property type="match status" value="1"/>
</dbReference>
<dbReference type="InterPro" id="IPR008991">
    <property type="entry name" value="Translation_prot_SH3-like_sf"/>
</dbReference>
<comment type="similarity">
    <text evidence="1 5 6">Belongs to the universal ribosomal protein uL24 family.</text>
</comment>
<comment type="function">
    <text evidence="5">One of the proteins that surrounds the polypeptide exit tunnel on the outside of the subunit.</text>
</comment>
<protein>
    <recommendedName>
        <fullName evidence="4 5">Large ribosomal subunit protein uL24</fullName>
    </recommendedName>
</protein>
<comment type="caution">
    <text evidence="8">The sequence shown here is derived from an EMBL/GenBank/DDBJ whole genome shotgun (WGS) entry which is preliminary data.</text>
</comment>
<evidence type="ECO:0000313" key="8">
    <source>
        <dbReference type="EMBL" id="OGY97284.1"/>
    </source>
</evidence>
<evidence type="ECO:0000256" key="1">
    <source>
        <dbReference type="ARBA" id="ARBA00010618"/>
    </source>
</evidence>
<dbReference type="PANTHER" id="PTHR12903">
    <property type="entry name" value="MITOCHONDRIAL RIBOSOMAL PROTEIN L24"/>
    <property type="match status" value="1"/>
</dbReference>
<dbReference type="GO" id="GO:0003735">
    <property type="term" value="F:structural constituent of ribosome"/>
    <property type="evidence" value="ECO:0007669"/>
    <property type="project" value="InterPro"/>
</dbReference>
<organism evidence="8 9">
    <name type="scientific">Candidatus Liptonbacteria bacterium GWC1_60_9</name>
    <dbReference type="NCBI Taxonomy" id="1798645"/>
    <lineage>
        <taxon>Bacteria</taxon>
        <taxon>Candidatus Liptoniibacteriota</taxon>
    </lineage>
</organism>
<dbReference type="NCBIfam" id="TIGR01079">
    <property type="entry name" value="rplX_bact"/>
    <property type="match status" value="1"/>
</dbReference>
<feature type="domain" description="KOW" evidence="7">
    <location>
        <begin position="2"/>
        <end position="29"/>
    </location>
</feature>
<dbReference type="GO" id="GO:0005840">
    <property type="term" value="C:ribosome"/>
    <property type="evidence" value="ECO:0007669"/>
    <property type="project" value="UniProtKB-KW"/>
</dbReference>
<reference evidence="8 9" key="1">
    <citation type="journal article" date="2016" name="Nat. Commun.">
        <title>Thousands of microbial genomes shed light on interconnected biogeochemical processes in an aquifer system.</title>
        <authorList>
            <person name="Anantharaman K."/>
            <person name="Brown C.T."/>
            <person name="Hug L.A."/>
            <person name="Sharon I."/>
            <person name="Castelle C.J."/>
            <person name="Probst A.J."/>
            <person name="Thomas B.C."/>
            <person name="Singh A."/>
            <person name="Wilkins M.J."/>
            <person name="Karaoz U."/>
            <person name="Brodie E.L."/>
            <person name="Williams K.H."/>
            <person name="Hubbard S.S."/>
            <person name="Banfield J.F."/>
        </authorList>
    </citation>
    <scope>NUCLEOTIDE SEQUENCE [LARGE SCALE GENOMIC DNA]</scope>
</reference>
<evidence type="ECO:0000259" key="7">
    <source>
        <dbReference type="SMART" id="SM00739"/>
    </source>
</evidence>
<evidence type="ECO:0000256" key="6">
    <source>
        <dbReference type="RuleBase" id="RU003477"/>
    </source>
</evidence>
<name>A0A1G2C7B3_9BACT</name>
<dbReference type="AlphaFoldDB" id="A0A1G2C7B3"/>
<dbReference type="EMBL" id="MHKV01000016">
    <property type="protein sequence ID" value="OGY97284.1"/>
    <property type="molecule type" value="Genomic_DNA"/>
</dbReference>
<dbReference type="InterPro" id="IPR005825">
    <property type="entry name" value="Ribosomal_uL24_CS"/>
</dbReference>
<dbReference type="Proteomes" id="UP000176349">
    <property type="component" value="Unassembled WGS sequence"/>
</dbReference>
<keyword evidence="5" id="KW-0694">RNA-binding</keyword>
<dbReference type="InterPro" id="IPR014722">
    <property type="entry name" value="Rib_uL2_dom2"/>
</dbReference>
<gene>
    <name evidence="5" type="primary">rplX</name>
    <name evidence="8" type="ORF">A2128_03165</name>
</gene>
<dbReference type="Gene3D" id="2.30.30.30">
    <property type="match status" value="1"/>
</dbReference>
<dbReference type="PROSITE" id="PS01108">
    <property type="entry name" value="RIBOSOMAL_L24"/>
    <property type="match status" value="1"/>
</dbReference>
<dbReference type="InterPro" id="IPR003256">
    <property type="entry name" value="Ribosomal_uL24"/>
</dbReference>
<evidence type="ECO:0000256" key="4">
    <source>
        <dbReference type="ARBA" id="ARBA00035206"/>
    </source>
</evidence>
<dbReference type="HAMAP" id="MF_01326_B">
    <property type="entry name" value="Ribosomal_uL24_B"/>
    <property type="match status" value="1"/>
</dbReference>
<keyword evidence="3 5" id="KW-0687">Ribonucleoprotein</keyword>
<proteinExistence type="inferred from homology"/>
<keyword evidence="5" id="KW-0699">rRNA-binding</keyword>
<comment type="function">
    <text evidence="5">One of two assembly initiator proteins, it binds directly to the 5'-end of the 23S rRNA, where it nucleates assembly of the 50S subunit.</text>
</comment>
<dbReference type="SMART" id="SM00739">
    <property type="entry name" value="KOW"/>
    <property type="match status" value="1"/>
</dbReference>
<dbReference type="GO" id="GO:0019843">
    <property type="term" value="F:rRNA binding"/>
    <property type="evidence" value="ECO:0007669"/>
    <property type="project" value="UniProtKB-UniRule"/>
</dbReference>
<comment type="subunit">
    <text evidence="5">Part of the 50S ribosomal subunit.</text>
</comment>
<evidence type="ECO:0000256" key="5">
    <source>
        <dbReference type="HAMAP-Rule" id="MF_01326"/>
    </source>
</evidence>
<dbReference type="InterPro" id="IPR005824">
    <property type="entry name" value="KOW"/>
</dbReference>
<evidence type="ECO:0000313" key="9">
    <source>
        <dbReference type="Proteomes" id="UP000176349"/>
    </source>
</evidence>
<evidence type="ECO:0000256" key="3">
    <source>
        <dbReference type="ARBA" id="ARBA00023274"/>
    </source>
</evidence>
<dbReference type="Pfam" id="PF00467">
    <property type="entry name" value="KOW"/>
    <property type="match status" value="1"/>
</dbReference>
<dbReference type="InterPro" id="IPR041988">
    <property type="entry name" value="Ribosomal_uL24_KOW"/>
</dbReference>
<accession>A0A1G2C7B3</accession>
<dbReference type="Pfam" id="PF17136">
    <property type="entry name" value="ribosomal_L24"/>
    <property type="match status" value="1"/>
</dbReference>
<dbReference type="GO" id="GO:0006412">
    <property type="term" value="P:translation"/>
    <property type="evidence" value="ECO:0007669"/>
    <property type="project" value="UniProtKB-UniRule"/>
</dbReference>
<sequence length="101" mass="11307">MRIKKGDNIKVLSGKERGKTGTVISVDSDRERVAVEGLNLYKKHTRPRRQGEKGQVISVSRPMHASNVMLVCPSCKEATRIGYRTEGERKVRYCKSCNATA</sequence>
<keyword evidence="2 5" id="KW-0689">Ribosomal protein</keyword>
<evidence type="ECO:0000256" key="2">
    <source>
        <dbReference type="ARBA" id="ARBA00022980"/>
    </source>
</evidence>
<dbReference type="GO" id="GO:1990904">
    <property type="term" value="C:ribonucleoprotein complex"/>
    <property type="evidence" value="ECO:0007669"/>
    <property type="project" value="UniProtKB-KW"/>
</dbReference>
<dbReference type="SUPFAM" id="SSF50104">
    <property type="entry name" value="Translation proteins SH3-like domain"/>
    <property type="match status" value="1"/>
</dbReference>